<dbReference type="PANTHER" id="PTHR21248:SF22">
    <property type="entry name" value="PHOSPHOLIPASE D"/>
    <property type="match status" value="1"/>
</dbReference>
<organism evidence="1 2">
    <name type="scientific">Adineta steineri</name>
    <dbReference type="NCBI Taxonomy" id="433720"/>
    <lineage>
        <taxon>Eukaryota</taxon>
        <taxon>Metazoa</taxon>
        <taxon>Spiralia</taxon>
        <taxon>Gnathifera</taxon>
        <taxon>Rotifera</taxon>
        <taxon>Eurotatoria</taxon>
        <taxon>Bdelloidea</taxon>
        <taxon>Adinetida</taxon>
        <taxon>Adinetidae</taxon>
        <taxon>Adineta</taxon>
    </lineage>
</organism>
<evidence type="ECO:0000313" key="2">
    <source>
        <dbReference type="Proteomes" id="UP000663860"/>
    </source>
</evidence>
<dbReference type="EMBL" id="CAJNOE010002432">
    <property type="protein sequence ID" value="CAF1482239.1"/>
    <property type="molecule type" value="Genomic_DNA"/>
</dbReference>
<protein>
    <submittedName>
        <fullName evidence="1">Uncharacterized protein</fullName>
    </submittedName>
</protein>
<sequence length="74" mass="8372">MAIDGQVAIMGNGNMDSQSWFHSQEINAMIDSPLIVKDWIDALYQNQSTHQYGRLSLDGIWRDKQGNLNPHDGK</sequence>
<reference evidence="1" key="1">
    <citation type="submission" date="2021-02" db="EMBL/GenBank/DDBJ databases">
        <authorList>
            <person name="Nowell W R."/>
        </authorList>
    </citation>
    <scope>NUCLEOTIDE SEQUENCE</scope>
</reference>
<dbReference type="AlphaFoldDB" id="A0A815RWJ9"/>
<comment type="caution">
    <text evidence="1">The sequence shown here is derived from an EMBL/GenBank/DDBJ whole genome shotgun (WGS) entry which is preliminary data.</text>
</comment>
<dbReference type="PANTHER" id="PTHR21248">
    <property type="entry name" value="CARDIOLIPIN SYNTHASE"/>
    <property type="match status" value="1"/>
</dbReference>
<dbReference type="SUPFAM" id="SSF56024">
    <property type="entry name" value="Phospholipase D/nuclease"/>
    <property type="match status" value="1"/>
</dbReference>
<evidence type="ECO:0000313" key="1">
    <source>
        <dbReference type="EMBL" id="CAF1482239.1"/>
    </source>
</evidence>
<dbReference type="Proteomes" id="UP000663860">
    <property type="component" value="Unassembled WGS sequence"/>
</dbReference>
<proteinExistence type="predicted"/>
<accession>A0A815RWJ9</accession>
<gene>
    <name evidence="1" type="ORF">IZO911_LOCUS44046</name>
</gene>
<dbReference type="Gene3D" id="3.30.870.10">
    <property type="entry name" value="Endonuclease Chain A"/>
    <property type="match status" value="1"/>
</dbReference>
<name>A0A815RWJ9_9BILA</name>